<keyword evidence="1" id="KW-0645">Protease</keyword>
<dbReference type="InterPro" id="IPR011664">
    <property type="entry name" value="Abi_system_AbiD/AbiF-like"/>
</dbReference>
<keyword evidence="1" id="KW-0378">Hydrolase</keyword>
<gene>
    <name evidence="1" type="ORF">COP05_07735</name>
</gene>
<keyword evidence="2" id="KW-1185">Reference proteome</keyword>
<name>A0ABN5DSH0_9MICO</name>
<dbReference type="Proteomes" id="UP000815698">
    <property type="component" value="Chromosome"/>
</dbReference>
<accession>A0ABN5DSH0</accession>
<organism evidence="1 2">
    <name type="scientific">Dermabacter jinjuensis</name>
    <dbReference type="NCBI Taxonomy" id="1667168"/>
    <lineage>
        <taxon>Bacteria</taxon>
        <taxon>Bacillati</taxon>
        <taxon>Actinomycetota</taxon>
        <taxon>Actinomycetes</taxon>
        <taxon>Micrococcales</taxon>
        <taxon>Dermabacteraceae</taxon>
        <taxon>Dermabacter</taxon>
    </lineage>
</organism>
<dbReference type="Pfam" id="PF07751">
    <property type="entry name" value="Abi_2"/>
    <property type="match status" value="1"/>
</dbReference>
<dbReference type="GO" id="GO:0006508">
    <property type="term" value="P:proteolysis"/>
    <property type="evidence" value="ECO:0007669"/>
    <property type="project" value="UniProtKB-KW"/>
</dbReference>
<dbReference type="GO" id="GO:0008233">
    <property type="term" value="F:peptidase activity"/>
    <property type="evidence" value="ECO:0007669"/>
    <property type="project" value="UniProtKB-KW"/>
</dbReference>
<dbReference type="RefSeq" id="WP_096883188.1">
    <property type="nucleotide sequence ID" value="NZ_CP023482.1"/>
</dbReference>
<dbReference type="EMBL" id="CP023482">
    <property type="protein sequence ID" value="ATH96984.1"/>
    <property type="molecule type" value="Genomic_DNA"/>
</dbReference>
<sequence>MKKIKNPTTVEVRIALMRSRGMELNESLARQWLSSVSYYRLSGYWYAYRILPEPEDPKQPQRADSFVRGTKFEEIVALYEFDRKMRTLIYDGIERIEVALRARIGELLVAKGALSYKDPGIFREDFRHQDWLETAEKRVDRERKRNRAVAHYSVNYGDYPFWVLADVLDFSDISILFDGLTLDDQRSIAHSFGFFGDVDRLNSKQKKSYYNQDPLARWCEQLTVLRNTGAHHGRVWNRHFTPAATNAFRTIQELSCLPKGQSRWGYPQIVDT</sequence>
<evidence type="ECO:0000313" key="2">
    <source>
        <dbReference type="Proteomes" id="UP000815698"/>
    </source>
</evidence>
<proteinExistence type="predicted"/>
<reference evidence="1 2" key="1">
    <citation type="journal article" date="2016" name="Int. J. Syst. Evol. Microbiol.">
        <title>Dermabacter jinjuensis sp. nov., a novel species of the genus Dermabacter isolated from a clinical specimen.</title>
        <authorList>
            <person name="Park Y.K."/>
            <person name="Lee K.M."/>
            <person name="Lee W.K."/>
            <person name="Cho M.J."/>
            <person name="Lee H.S."/>
            <person name="Cho Y.G."/>
            <person name="Lee Y.C."/>
            <person name="Lee W.K."/>
            <person name="Seong W.K."/>
            <person name="Hwang K.J."/>
        </authorList>
    </citation>
    <scope>NUCLEOTIDE SEQUENCE [LARGE SCALE GENOMIC DNA]</scope>
    <source>
        <strain evidence="1 2">32T</strain>
    </source>
</reference>
<protein>
    <submittedName>
        <fullName evidence="1">CAAX protease</fullName>
    </submittedName>
</protein>
<evidence type="ECO:0000313" key="1">
    <source>
        <dbReference type="EMBL" id="ATH96984.1"/>
    </source>
</evidence>